<keyword evidence="5" id="KW-0862">Zinc</keyword>
<keyword evidence="3" id="KW-0479">Metal-binding</keyword>
<accession>A0A6A4LGY4</accession>
<dbReference type="GO" id="GO:0042790">
    <property type="term" value="P:nucleolar large rRNA transcription by RNA polymerase I"/>
    <property type="evidence" value="ECO:0007669"/>
    <property type="project" value="TreeGrafter"/>
</dbReference>
<gene>
    <name evidence="12" type="ORF">C3L33_13587</name>
</gene>
<evidence type="ECO:0000259" key="11">
    <source>
        <dbReference type="Pfam" id="PF20644"/>
    </source>
</evidence>
<feature type="non-terminal residue" evidence="12">
    <location>
        <position position="1"/>
    </location>
</feature>
<evidence type="ECO:0000256" key="4">
    <source>
        <dbReference type="ARBA" id="ARBA00022771"/>
    </source>
</evidence>
<dbReference type="OrthoDB" id="10069252at2759"/>
<evidence type="ECO:0000256" key="7">
    <source>
        <dbReference type="ARBA" id="ARBA00023125"/>
    </source>
</evidence>
<protein>
    <recommendedName>
        <fullName evidence="11">Rrn7/TAF1B N-terminal cyclin domain-containing protein</fullName>
    </recommendedName>
</protein>
<evidence type="ECO:0000256" key="6">
    <source>
        <dbReference type="ARBA" id="ARBA00023015"/>
    </source>
</evidence>
<evidence type="ECO:0000256" key="3">
    <source>
        <dbReference type="ARBA" id="ARBA00022723"/>
    </source>
</evidence>
<feature type="compositionally biased region" description="Polar residues" evidence="10">
    <location>
        <begin position="581"/>
        <end position="603"/>
    </location>
</feature>
<evidence type="ECO:0000256" key="10">
    <source>
        <dbReference type="SAM" id="MobiDB-lite"/>
    </source>
</evidence>
<dbReference type="GO" id="GO:0008270">
    <property type="term" value="F:zinc ion binding"/>
    <property type="evidence" value="ECO:0007669"/>
    <property type="project" value="UniProtKB-KW"/>
</dbReference>
<dbReference type="PANTHER" id="PTHR31576">
    <property type="entry name" value="TATA BOX-BINDING PROTEIN-ASSOCIATED FACTOR RNA POLYMERASE I SUBUNIT B"/>
    <property type="match status" value="1"/>
</dbReference>
<keyword evidence="13" id="KW-1185">Reference proteome</keyword>
<feature type="region of interest" description="Disordered" evidence="10">
    <location>
        <begin position="97"/>
        <end position="123"/>
    </location>
</feature>
<evidence type="ECO:0000313" key="13">
    <source>
        <dbReference type="Proteomes" id="UP000428333"/>
    </source>
</evidence>
<comment type="similarity">
    <text evidence="2">Belongs to the RRN7/TAF1B family.</text>
</comment>
<evidence type="ECO:0000256" key="9">
    <source>
        <dbReference type="ARBA" id="ARBA00023242"/>
    </source>
</evidence>
<feature type="region of interest" description="Disordered" evidence="10">
    <location>
        <begin position="533"/>
        <end position="623"/>
    </location>
</feature>
<comment type="caution">
    <text evidence="12">The sequence shown here is derived from an EMBL/GenBank/DDBJ whole genome shotgun (WGS) entry which is preliminary data.</text>
</comment>
<evidence type="ECO:0000313" key="12">
    <source>
        <dbReference type="EMBL" id="KAE9454509.1"/>
    </source>
</evidence>
<dbReference type="InterPro" id="IPR033599">
    <property type="entry name" value="TAF1B/Rrn7"/>
</dbReference>
<evidence type="ECO:0000256" key="1">
    <source>
        <dbReference type="ARBA" id="ARBA00004604"/>
    </source>
</evidence>
<reference evidence="12 13" key="1">
    <citation type="journal article" date="2019" name="Genome Biol. Evol.">
        <title>The Rhododendron genome and chromosomal organization provide insight into shared whole-genome duplications across the heath family (Ericaceae).</title>
        <authorList>
            <person name="Soza V.L."/>
            <person name="Lindsley D."/>
            <person name="Waalkes A."/>
            <person name="Ramage E."/>
            <person name="Patwardhan R.P."/>
            <person name="Burton J.N."/>
            <person name="Adey A."/>
            <person name="Kumar A."/>
            <person name="Qiu R."/>
            <person name="Shendure J."/>
            <person name="Hall B."/>
        </authorList>
    </citation>
    <scope>NUCLEOTIDE SEQUENCE [LARGE SCALE GENOMIC DNA]</scope>
    <source>
        <strain evidence="12">RSF 1966-606</strain>
    </source>
</reference>
<evidence type="ECO:0000256" key="5">
    <source>
        <dbReference type="ARBA" id="ARBA00022833"/>
    </source>
</evidence>
<dbReference type="Proteomes" id="UP000428333">
    <property type="component" value="Linkage Group LG08"/>
</dbReference>
<dbReference type="Pfam" id="PF20644">
    <property type="entry name" value="Rrn7_cyclin_N"/>
    <property type="match status" value="1"/>
</dbReference>
<evidence type="ECO:0000256" key="2">
    <source>
        <dbReference type="ARBA" id="ARBA00006899"/>
    </source>
</evidence>
<dbReference type="GO" id="GO:0070860">
    <property type="term" value="C:RNA polymerase I core factor complex"/>
    <property type="evidence" value="ECO:0007669"/>
    <property type="project" value="InterPro"/>
</dbReference>
<dbReference type="PANTHER" id="PTHR31576:SF2">
    <property type="entry name" value="TATA BOX-BINDING PROTEIN-ASSOCIATED FACTOR RNA POLYMERASE I SUBUNIT B"/>
    <property type="match status" value="1"/>
</dbReference>
<dbReference type="GO" id="GO:0001164">
    <property type="term" value="F:RNA polymerase I core promoter sequence-specific DNA binding"/>
    <property type="evidence" value="ECO:0007669"/>
    <property type="project" value="InterPro"/>
</dbReference>
<keyword evidence="7" id="KW-0238">DNA-binding</keyword>
<organism evidence="12 13">
    <name type="scientific">Rhododendron williamsianum</name>
    <dbReference type="NCBI Taxonomy" id="262921"/>
    <lineage>
        <taxon>Eukaryota</taxon>
        <taxon>Viridiplantae</taxon>
        <taxon>Streptophyta</taxon>
        <taxon>Embryophyta</taxon>
        <taxon>Tracheophyta</taxon>
        <taxon>Spermatophyta</taxon>
        <taxon>Magnoliopsida</taxon>
        <taxon>eudicotyledons</taxon>
        <taxon>Gunneridae</taxon>
        <taxon>Pentapetalae</taxon>
        <taxon>asterids</taxon>
        <taxon>Ericales</taxon>
        <taxon>Ericaceae</taxon>
        <taxon>Ericoideae</taxon>
        <taxon>Rhodoreae</taxon>
        <taxon>Rhododendron</taxon>
    </lineage>
</organism>
<feature type="domain" description="Rrn7/TAF1B N-terminal cyclin" evidence="11">
    <location>
        <begin position="144"/>
        <end position="277"/>
    </location>
</feature>
<evidence type="ECO:0000256" key="8">
    <source>
        <dbReference type="ARBA" id="ARBA00023163"/>
    </source>
</evidence>
<comment type="subcellular location">
    <subcellularLocation>
        <location evidence="1">Nucleus</location>
        <location evidence="1">Nucleolus</location>
    </subcellularLocation>
</comment>
<keyword evidence="8" id="KW-0804">Transcription</keyword>
<name>A0A6A4LGY4_9ERIC</name>
<feature type="compositionally biased region" description="Gly residues" evidence="10">
    <location>
        <begin position="112"/>
        <end position="123"/>
    </location>
</feature>
<dbReference type="EMBL" id="QEFC01002111">
    <property type="protein sequence ID" value="KAE9454509.1"/>
    <property type="molecule type" value="Genomic_DNA"/>
</dbReference>
<keyword evidence="6" id="KW-0805">Transcription regulation</keyword>
<dbReference type="InterPro" id="IPR048540">
    <property type="entry name" value="Rrn7_cyclin_N"/>
</dbReference>
<sequence>MTDKLVITCDVCGAVGRPDESDGFYYCRHCGSQAVDIVDTAVADEDLIPPTADGGGGIYSQLPCRRQVIKAEPISYSYSQPQSLLWKALEAAAEENGGVSVKAERDDNDGVGPTGPGDFGPGSGREIGYDEYYSELRMRYVMGVQMMVQMQCKALVEVFGVSPLVRGLAGTVWLRLVAVARVFDDNWADECIQESESQKDGLLDDFKPRAKFSAEPHNIHGQRAVTIWHRSLRRSLPLSCSLAISFLVCHLAREAVLPTDIVKWTLEGKLPYFSAFVEIEKQIGPPPIACPFSSSFLFKPSETFPLQKLESQAASIAQTIGLELPPVNFYAIASRYLSKLSLPVGKILPSICQIYEWSLPPELWLSANEFRLPTRVCVLSMVIVAIRILYNIHGFGFWEMSLSSSGESSSGNGQVEPTCNASVRDDAKQGFPYPGSDDSVVDSSKKTSHERFDAAAAELLCNLESHIMSSKRYMVSKDIILSTYFSSLTEYSKDLPTYLQYCNDVVFAGLKPSFEDFEEEKIIEELWNYYQDQKVPEPPPADSGPSDYQEVGCNNGSNHKRSRDDVMRLTEKTKKRRDDSPNSSPSTDLETSQADDCSQQSMSLDGCALSGNDPPVIHQKSSETKKDNAIMLMKLNMEENRFCYIPPRVYVKRLDYLHYVRKKDDGAYTYAAHADYYILLRSCARVAQVDIRVMHAGVLSFEKRLGWLEKRIDHCLNLGPPNDDSCEFCREDVPKDSMDDSIDVSKLNL</sequence>
<dbReference type="AlphaFoldDB" id="A0A6A4LGY4"/>
<keyword evidence="4" id="KW-0863">Zinc-finger</keyword>
<keyword evidence="9" id="KW-0539">Nucleus</keyword>
<feature type="compositionally biased region" description="Basic and acidic residues" evidence="10">
    <location>
        <begin position="562"/>
        <end position="580"/>
    </location>
</feature>
<proteinExistence type="inferred from homology"/>